<evidence type="ECO:0000259" key="4">
    <source>
        <dbReference type="Pfam" id="PF05183"/>
    </source>
</evidence>
<evidence type="ECO:0000256" key="2">
    <source>
        <dbReference type="SAM" id="MobiDB-lite"/>
    </source>
</evidence>
<dbReference type="EMBL" id="CAXAMN010023729">
    <property type="protein sequence ID" value="CAK9080321.1"/>
    <property type="molecule type" value="Genomic_DNA"/>
</dbReference>
<sequence length="1009" mass="113885">MSKVKGLAEVAEWGVLVKTALLDACAWYQDVNMTIGLGALVVLSILVSIMAMVSKVSETPSERFLRRWEAQRQKRESGIIGPEFAKMRSKTVTYEDVEDTDGLDPDCFRFEAKGYPDEESHTLHPPSPAKNSRAGRIFQQHRFMTIRVGRSKDPPRVQFHFLGRSYRLLFWRLPDQVTYFAEAGDGLEQLQVQDLMNRLVPLAANANMSLLKYNQRLQLSFSETRTEVQLKVCPKDDMWDASGTFCLSDGCGCISRWAAEECAAKLGFEEVPSVFQARCGPFKGLWVVDEDQKVDLIVRKSQEKYQLDEPQDVFDFEVLRTSSKPLQSYLTPNSIQALECLGAPPELFMEKQKQLLDTLEQVFHGEEQQGREALDEIMSRAMLKPAVEKALRDYLDLEFPWTRRLLLARTRWMRWVGAGRSAPRNEVNFQELRHRACAQLRSAACEKLKLPLRDARRAWIVADHGRDLRQGECFLQLPHSQKVDLAGKEVLLIRAPCYHSSSVLKLRIPEKAPPRLQHLYNVVVLNAWEDRGNTDAEDPGPGAPADAEVMGGDHDGDTVLLIWDADFVAAVATTESCVREAETEQRTLQKVGEVEPERLPGCLAFELPLTAKAHQEFCLVDKKRRDWADQDGFGENAPATRLASICKAGVDCASNGRTIVLPEDLKDVERPDWSDHGSKRSRTSQRACGQLFRSQRKFPSCEEAEFLSADQLDLAAWSFVQLKEAVLAVVKLSDEFYEQKQRIQNRVHLCRAWRADLEKALFRASAAKAAPEQPEGLMGVAAYLVFLKCRTTCGNCAQKEAAQRALSAVEAVANGALEVPISAAARDVWRLFQSKVLAARSQRLHGLCPHKPEEPFLIDPVKLRFSHVAISCHFRSGLALEEAVRSLISGERKKRDFAKMGKPLPVRWHKGHWYTMGNRRLAIYRLLKFHLPEGMCDQVLVRRVNDAEALRWPWHRKFEQDEREGRSIHVRVIGETGLVIGETKEETTMTIDEGHPPAGGGVDGTDKGS</sequence>
<comment type="caution">
    <text evidence="5">The sequence shown here is derived from an EMBL/GenBank/DDBJ whole genome shotgun (WGS) entry which is preliminary data.</text>
</comment>
<dbReference type="Pfam" id="PF05183">
    <property type="entry name" value="RdRP"/>
    <property type="match status" value="1"/>
</dbReference>
<keyword evidence="1" id="KW-0696">RNA-directed RNA polymerase</keyword>
<evidence type="ECO:0000256" key="1">
    <source>
        <dbReference type="RuleBase" id="RU363098"/>
    </source>
</evidence>
<dbReference type="InterPro" id="IPR057596">
    <property type="entry name" value="RDRP_core"/>
</dbReference>
<comment type="catalytic activity">
    <reaction evidence="1">
        <text>RNA(n) + a ribonucleoside 5'-triphosphate = RNA(n+1) + diphosphate</text>
        <dbReference type="Rhea" id="RHEA:21248"/>
        <dbReference type="Rhea" id="RHEA-COMP:14527"/>
        <dbReference type="Rhea" id="RHEA-COMP:17342"/>
        <dbReference type="ChEBI" id="CHEBI:33019"/>
        <dbReference type="ChEBI" id="CHEBI:61557"/>
        <dbReference type="ChEBI" id="CHEBI:140395"/>
        <dbReference type="EC" id="2.7.7.48"/>
    </reaction>
</comment>
<feature type="compositionally biased region" description="Low complexity" evidence="2">
    <location>
        <begin position="539"/>
        <end position="548"/>
    </location>
</feature>
<dbReference type="PANTHER" id="PTHR23079:SF14">
    <property type="entry name" value="RNA-DEPENDENT RNA POLYMERASE"/>
    <property type="match status" value="1"/>
</dbReference>
<accession>A0ABP0PWC0</accession>
<keyword evidence="1" id="KW-0808">Transferase</keyword>
<feature type="region of interest" description="Disordered" evidence="2">
    <location>
        <begin position="531"/>
        <end position="551"/>
    </location>
</feature>
<comment type="similarity">
    <text evidence="1">Belongs to the RdRP family.</text>
</comment>
<evidence type="ECO:0000313" key="5">
    <source>
        <dbReference type="EMBL" id="CAK9080321.1"/>
    </source>
</evidence>
<reference evidence="5 6" key="1">
    <citation type="submission" date="2024-02" db="EMBL/GenBank/DDBJ databases">
        <authorList>
            <person name="Chen Y."/>
            <person name="Shah S."/>
            <person name="Dougan E. K."/>
            <person name="Thang M."/>
            <person name="Chan C."/>
        </authorList>
    </citation>
    <scope>NUCLEOTIDE SEQUENCE [LARGE SCALE GENOMIC DNA]</scope>
</reference>
<keyword evidence="6" id="KW-1185">Reference proteome</keyword>
<keyword evidence="3" id="KW-1133">Transmembrane helix</keyword>
<protein>
    <recommendedName>
        <fullName evidence="1">RNA-dependent RNA polymerase</fullName>
        <ecNumber evidence="1">2.7.7.48</ecNumber>
    </recommendedName>
</protein>
<keyword evidence="3" id="KW-0472">Membrane</keyword>
<name>A0ABP0PWC0_9DINO</name>
<proteinExistence type="inferred from homology"/>
<gene>
    <name evidence="5" type="ORF">CCMP2556_LOCUS39449</name>
</gene>
<dbReference type="InterPro" id="IPR007855">
    <property type="entry name" value="RDRP"/>
</dbReference>
<feature type="region of interest" description="Disordered" evidence="2">
    <location>
        <begin position="989"/>
        <end position="1009"/>
    </location>
</feature>
<organism evidence="5 6">
    <name type="scientific">Durusdinium trenchii</name>
    <dbReference type="NCBI Taxonomy" id="1381693"/>
    <lineage>
        <taxon>Eukaryota</taxon>
        <taxon>Sar</taxon>
        <taxon>Alveolata</taxon>
        <taxon>Dinophyceae</taxon>
        <taxon>Suessiales</taxon>
        <taxon>Symbiodiniaceae</taxon>
        <taxon>Durusdinium</taxon>
    </lineage>
</organism>
<keyword evidence="3" id="KW-0812">Transmembrane</keyword>
<dbReference type="EC" id="2.7.7.48" evidence="1"/>
<evidence type="ECO:0000313" key="6">
    <source>
        <dbReference type="Proteomes" id="UP001642484"/>
    </source>
</evidence>
<dbReference type="Proteomes" id="UP001642484">
    <property type="component" value="Unassembled WGS sequence"/>
</dbReference>
<keyword evidence="1" id="KW-0694">RNA-binding</keyword>
<dbReference type="PANTHER" id="PTHR23079">
    <property type="entry name" value="RNA-DEPENDENT RNA POLYMERASE"/>
    <property type="match status" value="1"/>
</dbReference>
<keyword evidence="1" id="KW-0548">Nucleotidyltransferase</keyword>
<feature type="domain" description="RDRP core" evidence="4">
    <location>
        <begin position="123"/>
        <end position="694"/>
    </location>
</feature>
<feature type="transmembrane region" description="Helical" evidence="3">
    <location>
        <begin position="31"/>
        <end position="53"/>
    </location>
</feature>
<evidence type="ECO:0000256" key="3">
    <source>
        <dbReference type="SAM" id="Phobius"/>
    </source>
</evidence>